<proteinExistence type="predicted"/>
<dbReference type="InterPro" id="IPR009057">
    <property type="entry name" value="Homeodomain-like_sf"/>
</dbReference>
<evidence type="ECO:0000256" key="4">
    <source>
        <dbReference type="PROSITE-ProRule" id="PRU00335"/>
    </source>
</evidence>
<protein>
    <submittedName>
        <fullName evidence="6">TetR/AcrR family transcriptional regulator</fullName>
    </submittedName>
</protein>
<evidence type="ECO:0000259" key="5">
    <source>
        <dbReference type="PROSITE" id="PS50977"/>
    </source>
</evidence>
<dbReference type="Gene3D" id="1.10.10.60">
    <property type="entry name" value="Homeodomain-like"/>
    <property type="match status" value="1"/>
</dbReference>
<dbReference type="PANTHER" id="PTHR30055:SF151">
    <property type="entry name" value="TRANSCRIPTIONAL REGULATORY PROTEIN"/>
    <property type="match status" value="1"/>
</dbReference>
<keyword evidence="3" id="KW-0804">Transcription</keyword>
<dbReference type="InterPro" id="IPR001647">
    <property type="entry name" value="HTH_TetR"/>
</dbReference>
<dbReference type="InterPro" id="IPR004111">
    <property type="entry name" value="Repressor_TetR_C"/>
</dbReference>
<reference evidence="6 7" key="1">
    <citation type="submission" date="2024-03" db="EMBL/GenBank/DDBJ databases">
        <title>Draft genome sequence of Pseudonocardia carboxydivorans JCM 14827.</title>
        <authorList>
            <person name="Duangmal K."/>
        </authorList>
    </citation>
    <scope>NUCLEOTIDE SEQUENCE [LARGE SCALE GENOMIC DNA]</scope>
    <source>
        <strain evidence="6 7">JCM 14827</strain>
    </source>
</reference>
<evidence type="ECO:0000256" key="2">
    <source>
        <dbReference type="ARBA" id="ARBA00023125"/>
    </source>
</evidence>
<feature type="DNA-binding region" description="H-T-H motif" evidence="4">
    <location>
        <begin position="56"/>
        <end position="75"/>
    </location>
</feature>
<keyword evidence="7" id="KW-1185">Reference proteome</keyword>
<accession>A0ABU9AD28</accession>
<dbReference type="Proteomes" id="UP001367513">
    <property type="component" value="Unassembled WGS sequence"/>
</dbReference>
<dbReference type="PROSITE" id="PS50977">
    <property type="entry name" value="HTH_TETR_2"/>
    <property type="match status" value="1"/>
</dbReference>
<dbReference type="Gene3D" id="1.10.357.10">
    <property type="entry name" value="Tetracycline Repressor, domain 2"/>
    <property type="match status" value="1"/>
</dbReference>
<dbReference type="EMBL" id="JBBPIX010000003">
    <property type="protein sequence ID" value="MEK6463905.1"/>
    <property type="molecule type" value="Genomic_DNA"/>
</dbReference>
<dbReference type="RefSeq" id="WP_346106433.1">
    <property type="nucleotide sequence ID" value="NZ_BAAAOD010000059.1"/>
</dbReference>
<dbReference type="Pfam" id="PF02909">
    <property type="entry name" value="TetR_C_1"/>
    <property type="match status" value="1"/>
</dbReference>
<evidence type="ECO:0000313" key="7">
    <source>
        <dbReference type="Proteomes" id="UP001367513"/>
    </source>
</evidence>
<dbReference type="SUPFAM" id="SSF46689">
    <property type="entry name" value="Homeodomain-like"/>
    <property type="match status" value="1"/>
</dbReference>
<organism evidence="6 7">
    <name type="scientific">Pseudonocardia alni subsp. carboxydivorans</name>
    <dbReference type="NCBI Taxonomy" id="415010"/>
    <lineage>
        <taxon>Bacteria</taxon>
        <taxon>Bacillati</taxon>
        <taxon>Actinomycetota</taxon>
        <taxon>Actinomycetes</taxon>
        <taxon>Pseudonocardiales</taxon>
        <taxon>Pseudonocardiaceae</taxon>
        <taxon>Pseudonocardia</taxon>
    </lineage>
</organism>
<dbReference type="InterPro" id="IPR036271">
    <property type="entry name" value="Tet_transcr_reg_TetR-rel_C_sf"/>
</dbReference>
<dbReference type="PANTHER" id="PTHR30055">
    <property type="entry name" value="HTH-TYPE TRANSCRIPTIONAL REGULATOR RUTR"/>
    <property type="match status" value="1"/>
</dbReference>
<gene>
    <name evidence="6" type="ORF">WG925_09190</name>
</gene>
<dbReference type="SUPFAM" id="SSF48498">
    <property type="entry name" value="Tetracyclin repressor-like, C-terminal domain"/>
    <property type="match status" value="1"/>
</dbReference>
<name>A0ABU9AD28_PSEA5</name>
<dbReference type="Pfam" id="PF00440">
    <property type="entry name" value="TetR_N"/>
    <property type="match status" value="1"/>
</dbReference>
<dbReference type="InterPro" id="IPR050109">
    <property type="entry name" value="HTH-type_TetR-like_transc_reg"/>
</dbReference>
<feature type="domain" description="HTH tetR-type" evidence="5">
    <location>
        <begin position="33"/>
        <end position="93"/>
    </location>
</feature>
<evidence type="ECO:0000256" key="3">
    <source>
        <dbReference type="ARBA" id="ARBA00023163"/>
    </source>
</evidence>
<keyword evidence="2 4" id="KW-0238">DNA-binding</keyword>
<keyword evidence="1" id="KW-0805">Transcription regulation</keyword>
<evidence type="ECO:0000256" key="1">
    <source>
        <dbReference type="ARBA" id="ARBA00023015"/>
    </source>
</evidence>
<evidence type="ECO:0000313" key="6">
    <source>
        <dbReference type="EMBL" id="MEK6463905.1"/>
    </source>
</evidence>
<sequence length="252" mass="27335">MAPTRTNAGDPDRTLALLWRDPAAVPRRGPRQSLSLDRVVEVAVALADRDGLPALSMRKVADALGVSTMTTYTYVPGKAELLDLMLDAAYRGMPMPDLTGRPWRDRITSLADGNRAFHRAHRWAATVSTHRPSLGPGQMAKYEYELHAFDGLGLSDLDRDSALSHLLAFVRQHALAEQEARDAALLSSQTDEQWWAVNAPLLGRVLDPEVFPLAVRVGSAVGAAQGSAWDADRAWEFGLARTLDGFAGLVGA</sequence>
<comment type="caution">
    <text evidence="6">The sequence shown here is derived from an EMBL/GenBank/DDBJ whole genome shotgun (WGS) entry which is preliminary data.</text>
</comment>